<sequence length="79" mass="8911">MTGDPLDVEDVPFADRLDDFYAPSVSLARLKAHPDVSSPADLLLRALEPPPIKIRHIPLLDLLRPAYRRLASIEKRVQE</sequence>
<evidence type="ECO:0000313" key="1">
    <source>
        <dbReference type="EMBL" id="GER98647.1"/>
    </source>
</evidence>
<keyword evidence="2" id="KW-1185">Reference proteome</keyword>
<organism evidence="1 2">
    <name type="scientific">Acrocarpospora corrugata</name>
    <dbReference type="NCBI Taxonomy" id="35763"/>
    <lineage>
        <taxon>Bacteria</taxon>
        <taxon>Bacillati</taxon>
        <taxon>Actinomycetota</taxon>
        <taxon>Actinomycetes</taxon>
        <taxon>Streptosporangiales</taxon>
        <taxon>Streptosporangiaceae</taxon>
        <taxon>Acrocarpospora</taxon>
    </lineage>
</organism>
<dbReference type="Proteomes" id="UP000334990">
    <property type="component" value="Unassembled WGS sequence"/>
</dbReference>
<accession>A0A5M3VW70</accession>
<dbReference type="AlphaFoldDB" id="A0A5M3VW70"/>
<reference evidence="1 2" key="1">
    <citation type="submission" date="2019-10" db="EMBL/GenBank/DDBJ databases">
        <title>Whole genome shotgun sequence of Acrocarpospora corrugata NBRC 13972.</title>
        <authorList>
            <person name="Ichikawa N."/>
            <person name="Kimura A."/>
            <person name="Kitahashi Y."/>
            <person name="Komaki H."/>
            <person name="Oguchi A."/>
        </authorList>
    </citation>
    <scope>NUCLEOTIDE SEQUENCE [LARGE SCALE GENOMIC DNA]</scope>
    <source>
        <strain evidence="1 2">NBRC 13972</strain>
    </source>
</reference>
<dbReference type="EMBL" id="BLAD01000037">
    <property type="protein sequence ID" value="GER98647.1"/>
    <property type="molecule type" value="Genomic_DNA"/>
</dbReference>
<evidence type="ECO:0000313" key="2">
    <source>
        <dbReference type="Proteomes" id="UP000334990"/>
    </source>
</evidence>
<dbReference type="OrthoDB" id="188274at2"/>
<comment type="caution">
    <text evidence="1">The sequence shown here is derived from an EMBL/GenBank/DDBJ whole genome shotgun (WGS) entry which is preliminary data.</text>
</comment>
<proteinExistence type="predicted"/>
<name>A0A5M3VW70_9ACTN</name>
<gene>
    <name evidence="1" type="ORF">Acor_07090</name>
</gene>
<protein>
    <submittedName>
        <fullName evidence="1">Uncharacterized protein</fullName>
    </submittedName>
</protein>
<dbReference type="RefSeq" id="WP_155335082.1">
    <property type="nucleotide sequence ID" value="NZ_BAAABN010000078.1"/>
</dbReference>